<name>A0ABN1IRT0_9GAMM</name>
<feature type="chain" id="PRO_5046215012" description="Periplasmic copper-binding protein NosD beta helix domain-containing protein" evidence="1">
    <location>
        <begin position="27"/>
        <end position="862"/>
    </location>
</feature>
<dbReference type="SMART" id="SM00710">
    <property type="entry name" value="PbH1"/>
    <property type="match status" value="3"/>
</dbReference>
<dbReference type="InterPro" id="IPR007742">
    <property type="entry name" value="NosD_dom"/>
</dbReference>
<dbReference type="EMBL" id="BAAAEU010000024">
    <property type="protein sequence ID" value="GAA0720008.1"/>
    <property type="molecule type" value="Genomic_DNA"/>
</dbReference>
<evidence type="ECO:0000256" key="1">
    <source>
        <dbReference type="SAM" id="SignalP"/>
    </source>
</evidence>
<dbReference type="RefSeq" id="WP_343792390.1">
    <property type="nucleotide sequence ID" value="NZ_BAAAEU010000024.1"/>
</dbReference>
<dbReference type="SUPFAM" id="SSF51126">
    <property type="entry name" value="Pectin lyase-like"/>
    <property type="match status" value="1"/>
</dbReference>
<accession>A0ABN1IRT0</accession>
<organism evidence="3 4">
    <name type="scientific">Dokdonella soli</name>
    <dbReference type="NCBI Taxonomy" id="529810"/>
    <lineage>
        <taxon>Bacteria</taxon>
        <taxon>Pseudomonadati</taxon>
        <taxon>Pseudomonadota</taxon>
        <taxon>Gammaproteobacteria</taxon>
        <taxon>Lysobacterales</taxon>
        <taxon>Rhodanobacteraceae</taxon>
        <taxon>Dokdonella</taxon>
    </lineage>
</organism>
<reference evidence="3 4" key="1">
    <citation type="journal article" date="2019" name="Int. J. Syst. Evol. Microbiol.">
        <title>The Global Catalogue of Microorganisms (GCM) 10K type strain sequencing project: providing services to taxonomists for standard genome sequencing and annotation.</title>
        <authorList>
            <consortium name="The Broad Institute Genomics Platform"/>
            <consortium name="The Broad Institute Genome Sequencing Center for Infectious Disease"/>
            <person name="Wu L."/>
            <person name="Ma J."/>
        </authorList>
    </citation>
    <scope>NUCLEOTIDE SEQUENCE [LARGE SCALE GENOMIC DNA]</scope>
    <source>
        <strain evidence="3 4">JCM 15421</strain>
    </source>
</reference>
<keyword evidence="1" id="KW-0732">Signal</keyword>
<feature type="signal peptide" evidence="1">
    <location>
        <begin position="1"/>
        <end position="26"/>
    </location>
</feature>
<feature type="domain" description="Periplasmic copper-binding protein NosD beta helix" evidence="2">
    <location>
        <begin position="590"/>
        <end position="704"/>
    </location>
</feature>
<sequence length="862" mass="89779">MRYGFGVKCILGLLLVALGASSSAHAYSVFCVGNAPQLNFALQHALFASDTTVIELVQGTYNLNGTLLTTASASDAGVQLNAVKLLGGYDSTCANRTLNPENTVFDGGGLFGNLDMQGSLTIEGIRFQNFNASTEFYVRMAHIDNTSTTVRNNHFAGTGLRVLYLCSDDGSVDVTNNLISRSPVNGLWLTSACHSLLTGTLHTTNGLRIVFVTSNTVVDSAGRGVIMQFGEPVPPGVTPPVGEGGLTNNIVWGSAGQDVYLQTGDLDHNNDPSSDIFIDNIYGSLFGSEISNSSGSMNIDPQFVNPGAMPDGDFRLQSSSPAINSAFAFDGLTSTDLDGNPRVIGSAPDRGAYESNVNDIASTTLIVTNAHDSGEGSLRQAIIDANASGGTHYIEFNIDSSGCPFVINLASDLPNITVPTLSINGFTQPGSKRNTVSNGDSAIRCIVLNGQSRPNSTGLLFYGARSGFYQVQGLAFEGFTSAALNLSAGQNNLVWGNQFGGQLRGASNLHLSPNAIDIWLYGANTTSQIGGTDPGSRNIIAGASGSDLNYGGRGIALPNYGSASSTGNSIINNLIGLDYRESTSGGKAVGVQIETAGNSVLNNVIGNSNNGIQVRGASTSGNVIQNNRIGLTEPFCSPALPPLTGCIWFDGTSAPNQAGIYFWQGAHDNRVLGNTITNNTLFGIELTNDGTYRNQIASNSIYANPAVWAGFIGNHHTRHRAQINLDGFKYGYNNPDSTAPNRGLNYPVIQSANGGPLSGTITGYLSSSNDSYAIEVFSTPTCEAGGAVAHTPKGATTIANGLPTLGANGVGTFSFAFTSPPGLNLAGRYITATATDSHGNTSPFSHCVAYQCVNPIKGGGCQ</sequence>
<gene>
    <name evidence="3" type="ORF">GCM10009105_29020</name>
</gene>
<comment type="caution">
    <text evidence="3">The sequence shown here is derived from an EMBL/GenBank/DDBJ whole genome shotgun (WGS) entry which is preliminary data.</text>
</comment>
<dbReference type="NCBIfam" id="NF041518">
    <property type="entry name" value="choice_anch_Q"/>
    <property type="match status" value="1"/>
</dbReference>
<dbReference type="InterPro" id="IPR059226">
    <property type="entry name" value="Choice_anch_Q_dom"/>
</dbReference>
<dbReference type="InterPro" id="IPR022441">
    <property type="entry name" value="Para_beta_helix_rpt-2"/>
</dbReference>
<proteinExistence type="predicted"/>
<dbReference type="InterPro" id="IPR011050">
    <property type="entry name" value="Pectin_lyase_fold/virulence"/>
</dbReference>
<keyword evidence="4" id="KW-1185">Reference proteome</keyword>
<dbReference type="Proteomes" id="UP001501523">
    <property type="component" value="Unassembled WGS sequence"/>
</dbReference>
<evidence type="ECO:0000313" key="3">
    <source>
        <dbReference type="EMBL" id="GAA0720008.1"/>
    </source>
</evidence>
<dbReference type="InterPro" id="IPR006626">
    <property type="entry name" value="PbH1"/>
</dbReference>
<evidence type="ECO:0000259" key="2">
    <source>
        <dbReference type="Pfam" id="PF05048"/>
    </source>
</evidence>
<dbReference type="Gene3D" id="2.160.20.10">
    <property type="entry name" value="Single-stranded right-handed beta-helix, Pectin lyase-like"/>
    <property type="match status" value="2"/>
</dbReference>
<dbReference type="Pfam" id="PF05048">
    <property type="entry name" value="NosD"/>
    <property type="match status" value="1"/>
</dbReference>
<dbReference type="InterPro" id="IPR012334">
    <property type="entry name" value="Pectin_lyas_fold"/>
</dbReference>
<protein>
    <recommendedName>
        <fullName evidence="2">Periplasmic copper-binding protein NosD beta helix domain-containing protein</fullName>
    </recommendedName>
</protein>
<evidence type="ECO:0000313" key="4">
    <source>
        <dbReference type="Proteomes" id="UP001501523"/>
    </source>
</evidence>
<dbReference type="NCBIfam" id="TIGR03804">
    <property type="entry name" value="para_beta_helix"/>
    <property type="match status" value="1"/>
</dbReference>